<keyword evidence="2" id="KW-1185">Reference proteome</keyword>
<dbReference type="EMBL" id="PDLM01000009">
    <property type="protein sequence ID" value="RDW69562.1"/>
    <property type="molecule type" value="Genomic_DNA"/>
</dbReference>
<evidence type="ECO:0000313" key="1">
    <source>
        <dbReference type="EMBL" id="RDW69562.1"/>
    </source>
</evidence>
<protein>
    <submittedName>
        <fullName evidence="1">Uncharacterized protein</fullName>
    </submittedName>
</protein>
<dbReference type="AlphaFoldDB" id="A0A3D8R685"/>
<organism evidence="1 2">
    <name type="scientific">Coleophoma cylindrospora</name>
    <dbReference type="NCBI Taxonomy" id="1849047"/>
    <lineage>
        <taxon>Eukaryota</taxon>
        <taxon>Fungi</taxon>
        <taxon>Dikarya</taxon>
        <taxon>Ascomycota</taxon>
        <taxon>Pezizomycotina</taxon>
        <taxon>Leotiomycetes</taxon>
        <taxon>Helotiales</taxon>
        <taxon>Dermateaceae</taxon>
        <taxon>Coleophoma</taxon>
    </lineage>
</organism>
<dbReference type="Proteomes" id="UP000256645">
    <property type="component" value="Unassembled WGS sequence"/>
</dbReference>
<comment type="caution">
    <text evidence="1">The sequence shown here is derived from an EMBL/GenBank/DDBJ whole genome shotgun (WGS) entry which is preliminary data.</text>
</comment>
<reference evidence="1 2" key="1">
    <citation type="journal article" date="2018" name="IMA Fungus">
        <title>IMA Genome-F 9: Draft genome sequence of Annulohypoxylon stygium, Aspergillus mulundensis, Berkeleyomyces basicola (syn. Thielaviopsis basicola), Ceratocystis smalleyi, two Cercospora beticola strains, Coleophoma cylindrospora, Fusarium fracticaudum, Phialophora cf. hyalina, and Morchella septimelata.</title>
        <authorList>
            <person name="Wingfield B.D."/>
            <person name="Bills G.F."/>
            <person name="Dong Y."/>
            <person name="Huang W."/>
            <person name="Nel W.J."/>
            <person name="Swalarsk-Parry B.S."/>
            <person name="Vaghefi N."/>
            <person name="Wilken P.M."/>
            <person name="An Z."/>
            <person name="de Beer Z.W."/>
            <person name="De Vos L."/>
            <person name="Chen L."/>
            <person name="Duong T.A."/>
            <person name="Gao Y."/>
            <person name="Hammerbacher A."/>
            <person name="Kikkert J.R."/>
            <person name="Li Y."/>
            <person name="Li H."/>
            <person name="Li K."/>
            <person name="Li Q."/>
            <person name="Liu X."/>
            <person name="Ma X."/>
            <person name="Naidoo K."/>
            <person name="Pethybridge S.J."/>
            <person name="Sun J."/>
            <person name="Steenkamp E.T."/>
            <person name="van der Nest M.A."/>
            <person name="van Wyk S."/>
            <person name="Wingfield M.J."/>
            <person name="Xiong C."/>
            <person name="Yue Q."/>
            <person name="Zhang X."/>
        </authorList>
    </citation>
    <scope>NUCLEOTIDE SEQUENCE [LARGE SCALE GENOMIC DNA]</scope>
    <source>
        <strain evidence="1 2">BP6252</strain>
    </source>
</reference>
<name>A0A3D8R685_9HELO</name>
<gene>
    <name evidence="1" type="ORF">BP6252_08582</name>
</gene>
<sequence length="80" mass="8638">MGGTLPDADDADADAAAYDARHSPYGWCGGRWAAHEGLVCSLAGSDFTRLDERRERPSWGVGVAALSGFAHGAMRRRFER</sequence>
<evidence type="ECO:0000313" key="2">
    <source>
        <dbReference type="Proteomes" id="UP000256645"/>
    </source>
</evidence>
<accession>A0A3D8R685</accession>
<proteinExistence type="predicted"/>